<dbReference type="STRING" id="410332.SAMN04488550_1793"/>
<accession>M3TEF2</accession>
<evidence type="ECO:0000313" key="3">
    <source>
        <dbReference type="EMBL" id="GAC79761.1"/>
    </source>
</evidence>
<dbReference type="Pfam" id="PF26035">
    <property type="entry name" value="DUF8010"/>
    <property type="match status" value="1"/>
</dbReference>
<dbReference type="OrthoDB" id="5178111at2"/>
<name>M3TEF2_GORML</name>
<comment type="caution">
    <text evidence="3">The sequence shown here is derived from an EMBL/GenBank/DDBJ whole genome shotgun (WGS) entry which is preliminary data.</text>
</comment>
<dbReference type="Proteomes" id="UP000035009">
    <property type="component" value="Unassembled WGS sequence"/>
</dbReference>
<dbReference type="EMBL" id="BAOP01000012">
    <property type="protein sequence ID" value="GAC79761.1"/>
    <property type="molecule type" value="Genomic_DNA"/>
</dbReference>
<reference evidence="3 4" key="1">
    <citation type="submission" date="2013-02" db="EMBL/GenBank/DDBJ databases">
        <title>Whole genome shotgun sequence of Gordonia malaquae NBRC 108250.</title>
        <authorList>
            <person name="Yoshida I."/>
            <person name="Hosoyama A."/>
            <person name="Tsuchikane K."/>
            <person name="Ando Y."/>
            <person name="Baba S."/>
            <person name="Ohji S."/>
            <person name="Hamada M."/>
            <person name="Tamura T."/>
            <person name="Yamazoe A."/>
            <person name="Yamazaki S."/>
            <person name="Fujita N."/>
        </authorList>
    </citation>
    <scope>NUCLEOTIDE SEQUENCE [LARGE SCALE GENOMIC DNA]</scope>
    <source>
        <strain evidence="3 4">NBRC 108250</strain>
    </source>
</reference>
<dbReference type="InterPro" id="IPR058323">
    <property type="entry name" value="DUF8010"/>
</dbReference>
<feature type="domain" description="DUF8010" evidence="1">
    <location>
        <begin position="1"/>
        <end position="98"/>
    </location>
</feature>
<dbReference type="AlphaFoldDB" id="M3TEF2"/>
<evidence type="ECO:0000313" key="4">
    <source>
        <dbReference type="Proteomes" id="UP000035009"/>
    </source>
</evidence>
<gene>
    <name evidence="3" type="ORF">GM1_012_00340</name>
</gene>
<proteinExistence type="predicted"/>
<sequence>MSTRGVTPHRDSDRADLAAFVSRARRVDDSGVLRIHSRPDSRVGLWVRTGFDVLATRSIFGSVEPGDVIADAVVMSSALAAGDAVIGVGAPPTIAWQGALPGANGFVQVDDVPARDVIDLARRGAGVARDESGALGPASSLLDQKVLSVVEGDLSVDVTMRAVFALTAMGFVRDAAGREITSESPLDAIAPDEPVRVRASGAWVRIDARFGSVYQRRSSLNLNVG</sequence>
<dbReference type="Pfam" id="PF26572">
    <property type="entry name" value="DUF8185"/>
    <property type="match status" value="1"/>
</dbReference>
<evidence type="ECO:0000259" key="1">
    <source>
        <dbReference type="Pfam" id="PF26035"/>
    </source>
</evidence>
<evidence type="ECO:0000259" key="2">
    <source>
        <dbReference type="Pfam" id="PF26572"/>
    </source>
</evidence>
<dbReference type="InterPro" id="IPR058498">
    <property type="entry name" value="DUF8185"/>
</dbReference>
<dbReference type="eggNOG" id="ENOG5032UNB">
    <property type="taxonomic scope" value="Bacteria"/>
</dbReference>
<feature type="domain" description="DUF8185" evidence="2">
    <location>
        <begin position="102"/>
        <end position="219"/>
    </location>
</feature>
<protein>
    <submittedName>
        <fullName evidence="3">Uncharacterized protein</fullName>
    </submittedName>
</protein>
<dbReference type="RefSeq" id="WP_008378336.1">
    <property type="nucleotide sequence ID" value="NZ_BAOP01000012.1"/>
</dbReference>
<keyword evidence="4" id="KW-1185">Reference proteome</keyword>
<organism evidence="3 4">
    <name type="scientific">Gordonia malaquae NBRC 108250</name>
    <dbReference type="NCBI Taxonomy" id="1223542"/>
    <lineage>
        <taxon>Bacteria</taxon>
        <taxon>Bacillati</taxon>
        <taxon>Actinomycetota</taxon>
        <taxon>Actinomycetes</taxon>
        <taxon>Mycobacteriales</taxon>
        <taxon>Gordoniaceae</taxon>
        <taxon>Gordonia</taxon>
    </lineage>
</organism>